<dbReference type="GO" id="GO:0005730">
    <property type="term" value="C:nucleolus"/>
    <property type="evidence" value="ECO:0007669"/>
    <property type="project" value="UniProtKB-SubCell"/>
</dbReference>
<dbReference type="GO" id="GO:0005732">
    <property type="term" value="C:sno(s)RNA-containing ribonucleoprotein complex"/>
    <property type="evidence" value="ECO:0007669"/>
    <property type="project" value="InterPro"/>
</dbReference>
<dbReference type="PANTHER" id="PTHR31633:SF1">
    <property type="entry name" value="H_ACA RIBONUCLEOPROTEIN COMPLEX NON-CORE SUBUNIT NAF1"/>
    <property type="match status" value="1"/>
</dbReference>
<evidence type="ECO:0000256" key="2">
    <source>
        <dbReference type="ARBA" id="ARBA00022517"/>
    </source>
</evidence>
<gene>
    <name evidence="11" type="primary">NAF1</name>
    <name evidence="11" type="ORF">Y1Q_0021787</name>
</gene>
<evidence type="ECO:0000256" key="6">
    <source>
        <dbReference type="ARBA" id="ARBA00023242"/>
    </source>
</evidence>
<feature type="compositionally biased region" description="Polar residues" evidence="10">
    <location>
        <begin position="27"/>
        <end position="36"/>
    </location>
</feature>
<keyword evidence="5 9" id="KW-0694">RNA-binding</keyword>
<dbReference type="InterPro" id="IPR038664">
    <property type="entry name" value="Gar1/Naf1_Cbf5-bd_sf"/>
</dbReference>
<feature type="compositionally biased region" description="Acidic residues" evidence="10">
    <location>
        <begin position="61"/>
        <end position="71"/>
    </location>
</feature>
<keyword evidence="6 9" id="KW-0539">Nucleus</keyword>
<comment type="similarity">
    <text evidence="1">Belongs to the NAF1 family.</text>
</comment>
<dbReference type="EMBL" id="AKHW03000533">
    <property type="protein sequence ID" value="KYO46251.1"/>
    <property type="molecule type" value="Genomic_DNA"/>
</dbReference>
<dbReference type="InterPro" id="IPR007504">
    <property type="entry name" value="H/ACA_rnp_Gar1/Naf1"/>
</dbReference>
<keyword evidence="2 9" id="KW-0690">Ribosome biogenesis</keyword>
<evidence type="ECO:0000313" key="12">
    <source>
        <dbReference type="Proteomes" id="UP000050525"/>
    </source>
</evidence>
<evidence type="ECO:0000256" key="3">
    <source>
        <dbReference type="ARBA" id="ARBA00022552"/>
    </source>
</evidence>
<accession>A0A151PAY3</accession>
<evidence type="ECO:0000256" key="1">
    <source>
        <dbReference type="ARBA" id="ARBA00009801"/>
    </source>
</evidence>
<evidence type="ECO:0000313" key="11">
    <source>
        <dbReference type="EMBL" id="KYO46251.1"/>
    </source>
</evidence>
<dbReference type="InterPro" id="IPR040309">
    <property type="entry name" value="Naf1"/>
</dbReference>
<dbReference type="Pfam" id="PF04410">
    <property type="entry name" value="Gar1"/>
    <property type="match status" value="1"/>
</dbReference>
<keyword evidence="12" id="KW-1185">Reference proteome</keyword>
<comment type="caution">
    <text evidence="11">The sequence shown here is derived from an EMBL/GenBank/DDBJ whole genome shotgun (WGS) entry which is preliminary data.</text>
</comment>
<comment type="subunit">
    <text evidence="9">Component of the small nucleolar ribonucleoprotein particles containing H/ACA-type snoRNAs (H/ACA snoRNPs).</text>
</comment>
<feature type="region of interest" description="Disordered" evidence="10">
    <location>
        <begin position="230"/>
        <end position="278"/>
    </location>
</feature>
<dbReference type="Gene3D" id="2.40.10.230">
    <property type="entry name" value="Probable tRNA pseudouridine synthase domain"/>
    <property type="match status" value="1"/>
</dbReference>
<name>A0A151PAY3_ALLMI</name>
<dbReference type="InterPro" id="IPR009000">
    <property type="entry name" value="Transl_B-barrel_sf"/>
</dbReference>
<organism evidence="11 12">
    <name type="scientific">Alligator mississippiensis</name>
    <name type="common">American alligator</name>
    <dbReference type="NCBI Taxonomy" id="8496"/>
    <lineage>
        <taxon>Eukaryota</taxon>
        <taxon>Metazoa</taxon>
        <taxon>Chordata</taxon>
        <taxon>Craniata</taxon>
        <taxon>Vertebrata</taxon>
        <taxon>Euteleostomi</taxon>
        <taxon>Archelosauria</taxon>
        <taxon>Archosauria</taxon>
        <taxon>Crocodylia</taxon>
        <taxon>Alligatoridae</taxon>
        <taxon>Alligatorinae</taxon>
        <taxon>Alligator</taxon>
    </lineage>
</organism>
<feature type="compositionally biased region" description="Low complexity" evidence="10">
    <location>
        <begin position="72"/>
        <end position="87"/>
    </location>
</feature>
<dbReference type="GO" id="GO:0003723">
    <property type="term" value="F:RNA binding"/>
    <property type="evidence" value="ECO:0007669"/>
    <property type="project" value="UniProtKB-KW"/>
</dbReference>
<keyword evidence="3 9" id="KW-0698">rRNA processing</keyword>
<evidence type="ECO:0000256" key="7">
    <source>
        <dbReference type="ARBA" id="ARBA00057529"/>
    </source>
</evidence>
<keyword evidence="9 11" id="KW-0687">Ribonucleoprotein</keyword>
<feature type="compositionally biased region" description="Basic and acidic residues" evidence="10">
    <location>
        <begin position="230"/>
        <end position="239"/>
    </location>
</feature>
<feature type="region of interest" description="Disordered" evidence="10">
    <location>
        <begin position="1"/>
        <end position="102"/>
    </location>
</feature>
<comment type="subcellular location">
    <subcellularLocation>
        <location evidence="9">Nucleus</location>
        <location evidence="9">Nucleolus</location>
    </subcellularLocation>
</comment>
<proteinExistence type="inferred from homology"/>
<evidence type="ECO:0000256" key="10">
    <source>
        <dbReference type="SAM" id="MobiDB-lite"/>
    </source>
</evidence>
<dbReference type="GO" id="GO:0000493">
    <property type="term" value="P:box H/ACA snoRNP assembly"/>
    <property type="evidence" value="ECO:0007669"/>
    <property type="project" value="InterPro"/>
</dbReference>
<sequence>MEVVTQLETLTFAHAPLPPGPEPDPETTAQPGQASSCAGAEAPAGDSGPSCFTSDSSLDSDSSDSDSDTDSESSSSVLSSPSCSLIISDDDSQNNGKDNKPCSVEIKDELPLEELPLGEDLVIILPEDIELKPFGTVSSIIDQLVVIESLKGLPPVNEESIIFKEDRHAAGKIFEIFGPVSRPFYVLRFNSPEHIKKKGINLKDAVYFAPSVEDFTQYIFAEKLQQEKGSDASWLHDQEPPPEALDFSDDEKERNAKQKKKKPQNQGRKKSRSDTNESSEKNGVQYLLHVLHLIASVIILCLANSSGFSYRALENLTESFFMIEVDVVQLEFMFL</sequence>
<evidence type="ECO:0000256" key="8">
    <source>
        <dbReference type="ARBA" id="ARBA00063185"/>
    </source>
</evidence>
<dbReference type="SUPFAM" id="SSF50447">
    <property type="entry name" value="Translation proteins"/>
    <property type="match status" value="1"/>
</dbReference>
<protein>
    <recommendedName>
        <fullName evidence="9">H/ACA ribonucleoprotein complex subunit</fullName>
    </recommendedName>
</protein>
<dbReference type="Proteomes" id="UP000050525">
    <property type="component" value="Unassembled WGS sequence"/>
</dbReference>
<comment type="function">
    <text evidence="9">Required for ribosome biogenesis. Part of a complex which catalyzes pseudouridylation of rRNA. This involves the isomerization of uridine such that the ribose is subsequently attached to C5, instead of the normal N1. Pseudouridine ("psi") residues may serve to stabilize the conformation of rRNAs.</text>
</comment>
<comment type="similarity">
    <text evidence="9">Belongs to the GAR1 family.</text>
</comment>
<comment type="function">
    <text evidence="7">RNA-binding protein required for the maturation of box H/ACA snoRNPs complex and ribosome biogenesis. During assembly of the H/ACA snoRNPs complex, it associates with the complex and disappears during maturation of the complex and is replaced by NOLA1/GAR1 to yield mature H/ACA snoRNPs complex. Probably competes with NOLA1/GAR1 for binding with DKC1/NOLA4.</text>
</comment>
<dbReference type="PANTHER" id="PTHR31633">
    <property type="entry name" value="H/ACA RIBONUCLEOPROTEIN COMPLEX NON-CORE SUBUNIT NAF1"/>
    <property type="match status" value="1"/>
</dbReference>
<feature type="compositionally biased region" description="Basic residues" evidence="10">
    <location>
        <begin position="257"/>
        <end position="271"/>
    </location>
</feature>
<dbReference type="GO" id="GO:0043489">
    <property type="term" value="P:RNA stabilization"/>
    <property type="evidence" value="ECO:0007669"/>
    <property type="project" value="UniProtKB-ARBA"/>
</dbReference>
<evidence type="ECO:0000256" key="5">
    <source>
        <dbReference type="ARBA" id="ARBA00022884"/>
    </source>
</evidence>
<keyword evidence="4" id="KW-0597">Phosphoprotein</keyword>
<dbReference type="GO" id="GO:0006364">
    <property type="term" value="P:rRNA processing"/>
    <property type="evidence" value="ECO:0007669"/>
    <property type="project" value="UniProtKB-KW"/>
</dbReference>
<dbReference type="AlphaFoldDB" id="A0A151PAY3"/>
<dbReference type="STRING" id="8496.A0A151PAY3"/>
<reference evidence="11 12" key="1">
    <citation type="journal article" date="2012" name="Genome Biol.">
        <title>Sequencing three crocodilian genomes to illuminate the evolution of archosaurs and amniotes.</title>
        <authorList>
            <person name="St John J.A."/>
            <person name="Braun E.L."/>
            <person name="Isberg S.R."/>
            <person name="Miles L.G."/>
            <person name="Chong A.Y."/>
            <person name="Gongora J."/>
            <person name="Dalzell P."/>
            <person name="Moran C."/>
            <person name="Bed'hom B."/>
            <person name="Abzhanov A."/>
            <person name="Burgess S.C."/>
            <person name="Cooksey A.M."/>
            <person name="Castoe T.A."/>
            <person name="Crawford N.G."/>
            <person name="Densmore L.D."/>
            <person name="Drew J.C."/>
            <person name="Edwards S.V."/>
            <person name="Faircloth B.C."/>
            <person name="Fujita M.K."/>
            <person name="Greenwold M.J."/>
            <person name="Hoffmann F.G."/>
            <person name="Howard J.M."/>
            <person name="Iguchi T."/>
            <person name="Janes D.E."/>
            <person name="Khan S.Y."/>
            <person name="Kohno S."/>
            <person name="de Koning A.J."/>
            <person name="Lance S.L."/>
            <person name="McCarthy F.M."/>
            <person name="McCormack J.E."/>
            <person name="Merchant M.E."/>
            <person name="Peterson D.G."/>
            <person name="Pollock D.D."/>
            <person name="Pourmand N."/>
            <person name="Raney B.J."/>
            <person name="Roessler K.A."/>
            <person name="Sanford J.R."/>
            <person name="Sawyer R.H."/>
            <person name="Schmidt C.J."/>
            <person name="Triplett E.W."/>
            <person name="Tuberville T.D."/>
            <person name="Venegas-Anaya M."/>
            <person name="Howard J.T."/>
            <person name="Jarvis E.D."/>
            <person name="Guillette L.J.Jr."/>
            <person name="Glenn T.C."/>
            <person name="Green R.E."/>
            <person name="Ray D.A."/>
        </authorList>
    </citation>
    <scope>NUCLEOTIDE SEQUENCE [LARGE SCALE GENOMIC DNA]</scope>
    <source>
        <strain evidence="11">KSC_2009_1</strain>
    </source>
</reference>
<comment type="subunit">
    <text evidence="8">During assembly of the complex, component of the small nucleolar ribonucleoprotein particles containing H/ACA-type snoRNAs (H/ACA snoRNPs) which contains NOLA2/NHP2, NOLA3/NOP10, NAF1 and DKC1/NOLA4. Interacts directly with DKC1/NOLA4.</text>
</comment>
<evidence type="ECO:0000256" key="4">
    <source>
        <dbReference type="ARBA" id="ARBA00022553"/>
    </source>
</evidence>
<dbReference type="GO" id="GO:0001522">
    <property type="term" value="P:pseudouridine synthesis"/>
    <property type="evidence" value="ECO:0007669"/>
    <property type="project" value="InterPro"/>
</dbReference>
<evidence type="ECO:0000256" key="9">
    <source>
        <dbReference type="RuleBase" id="RU364004"/>
    </source>
</evidence>
<dbReference type="FunFam" id="2.40.10.230:FF:000002">
    <property type="entry name" value="H/ACA ribonucleoprotein complex non-core subunit NAF1"/>
    <property type="match status" value="1"/>
</dbReference>